<evidence type="ECO:0000256" key="15">
    <source>
        <dbReference type="PIRSR" id="PIRSR006404-1"/>
    </source>
</evidence>
<dbReference type="PANTHER" id="PTHR39188">
    <property type="entry name" value="MEMBRANE-ASSOCIATED ZINC METALLOPROTEASE M50B"/>
    <property type="match status" value="1"/>
</dbReference>
<evidence type="ECO:0000256" key="9">
    <source>
        <dbReference type="ARBA" id="ARBA00022833"/>
    </source>
</evidence>
<dbReference type="GO" id="GO:0008237">
    <property type="term" value="F:metallopeptidase activity"/>
    <property type="evidence" value="ECO:0007669"/>
    <property type="project" value="UniProtKB-UniRule"/>
</dbReference>
<evidence type="ECO:0000256" key="8">
    <source>
        <dbReference type="ARBA" id="ARBA00022801"/>
    </source>
</evidence>
<evidence type="ECO:0000256" key="10">
    <source>
        <dbReference type="ARBA" id="ARBA00022989"/>
    </source>
</evidence>
<dbReference type="PIRSF" id="PIRSF006404">
    <property type="entry name" value="UCP006404_Pept_M50_CBS"/>
    <property type="match status" value="1"/>
</dbReference>
<evidence type="ECO:0000256" key="5">
    <source>
        <dbReference type="ARBA" id="ARBA00022692"/>
    </source>
</evidence>
<gene>
    <name evidence="19" type="primary">rip3</name>
    <name evidence="19" type="ORF">BOA8489_00641</name>
</gene>
<comment type="subcellular location">
    <subcellularLocation>
        <location evidence="1">Cell membrane</location>
        <topology evidence="1">Multi-pass membrane protein</topology>
    </subcellularLocation>
</comment>
<feature type="transmembrane region" description="Helical" evidence="14">
    <location>
        <begin position="45"/>
        <end position="65"/>
    </location>
</feature>
<reference evidence="19 20" key="1">
    <citation type="submission" date="2017-05" db="EMBL/GenBank/DDBJ databases">
        <authorList>
            <person name="Song R."/>
            <person name="Chenine A.L."/>
            <person name="Ruprecht R.M."/>
        </authorList>
    </citation>
    <scope>NUCLEOTIDE SEQUENCE [LARGE SCALE GENOMIC DNA]</scope>
    <source>
        <strain evidence="19 20">CECT 8489</strain>
    </source>
</reference>
<dbReference type="PROSITE" id="PS51371">
    <property type="entry name" value="CBS"/>
    <property type="match status" value="2"/>
</dbReference>
<protein>
    <recommendedName>
        <fullName evidence="14">Zinc metalloprotease</fullName>
    </recommendedName>
</protein>
<organism evidence="19 20">
    <name type="scientific">Boseongicola aestuarii</name>
    <dbReference type="NCBI Taxonomy" id="1470561"/>
    <lineage>
        <taxon>Bacteria</taxon>
        <taxon>Pseudomonadati</taxon>
        <taxon>Pseudomonadota</taxon>
        <taxon>Alphaproteobacteria</taxon>
        <taxon>Rhodobacterales</taxon>
        <taxon>Paracoccaceae</taxon>
        <taxon>Boseongicola</taxon>
    </lineage>
</organism>
<evidence type="ECO:0000313" key="19">
    <source>
        <dbReference type="EMBL" id="SMX22544.1"/>
    </source>
</evidence>
<name>A0A238IXZ5_9RHOB</name>
<evidence type="ECO:0000256" key="11">
    <source>
        <dbReference type="ARBA" id="ARBA00023049"/>
    </source>
</evidence>
<dbReference type="GO" id="GO:0005886">
    <property type="term" value="C:plasma membrane"/>
    <property type="evidence" value="ECO:0007669"/>
    <property type="project" value="UniProtKB-SubCell"/>
</dbReference>
<dbReference type="InterPro" id="IPR000644">
    <property type="entry name" value="CBS_dom"/>
</dbReference>
<dbReference type="GO" id="GO:0006508">
    <property type="term" value="P:proteolysis"/>
    <property type="evidence" value="ECO:0007669"/>
    <property type="project" value="UniProtKB-KW"/>
</dbReference>
<dbReference type="AlphaFoldDB" id="A0A238IXZ5"/>
<dbReference type="InterPro" id="IPR008915">
    <property type="entry name" value="Peptidase_M50"/>
</dbReference>
<keyword evidence="5 14" id="KW-0812">Transmembrane</keyword>
<dbReference type="InterPro" id="IPR016483">
    <property type="entry name" value="UCP006404_Pept_M50_CBS"/>
</dbReference>
<keyword evidence="12 17" id="KW-0129">CBS domain</keyword>
<dbReference type="GO" id="GO:0046872">
    <property type="term" value="F:metal ion binding"/>
    <property type="evidence" value="ECO:0007669"/>
    <property type="project" value="UniProtKB-UniRule"/>
</dbReference>
<evidence type="ECO:0000256" key="16">
    <source>
        <dbReference type="PIRSR" id="PIRSR006404-2"/>
    </source>
</evidence>
<feature type="domain" description="CBS" evidence="18">
    <location>
        <begin position="302"/>
        <end position="357"/>
    </location>
</feature>
<dbReference type="PANTHER" id="PTHR39188:SF3">
    <property type="entry name" value="STAGE IV SPORULATION PROTEIN FB"/>
    <property type="match status" value="1"/>
</dbReference>
<keyword evidence="10 14" id="KW-1133">Transmembrane helix</keyword>
<dbReference type="EMBL" id="FXXQ01000002">
    <property type="protein sequence ID" value="SMX22544.1"/>
    <property type="molecule type" value="Genomic_DNA"/>
</dbReference>
<keyword evidence="8 14" id="KW-0378">Hydrolase</keyword>
<evidence type="ECO:0000256" key="12">
    <source>
        <dbReference type="ARBA" id="ARBA00023122"/>
    </source>
</evidence>
<feature type="binding site" evidence="16">
    <location>
        <position position="58"/>
    </location>
    <ligand>
        <name>Zn(2+)</name>
        <dbReference type="ChEBI" id="CHEBI:29105"/>
        <note>catalytic</note>
    </ligand>
</feature>
<dbReference type="Pfam" id="PF02163">
    <property type="entry name" value="Peptidase_M50"/>
    <property type="match status" value="2"/>
</dbReference>
<dbReference type="InterPro" id="IPR046342">
    <property type="entry name" value="CBS_dom_sf"/>
</dbReference>
<keyword evidence="3" id="KW-1003">Cell membrane</keyword>
<dbReference type="Gene3D" id="3.10.580.10">
    <property type="entry name" value="CBS-domain"/>
    <property type="match status" value="2"/>
</dbReference>
<keyword evidence="13 14" id="KW-0472">Membrane</keyword>
<feature type="binding site" evidence="16">
    <location>
        <position position="161"/>
    </location>
    <ligand>
        <name>Zn(2+)</name>
        <dbReference type="ChEBI" id="CHEBI:29105"/>
        <note>catalytic</note>
    </ligand>
</feature>
<evidence type="ECO:0000256" key="6">
    <source>
        <dbReference type="ARBA" id="ARBA00022723"/>
    </source>
</evidence>
<evidence type="ECO:0000256" key="3">
    <source>
        <dbReference type="ARBA" id="ARBA00022475"/>
    </source>
</evidence>
<sequence>MSWSVTLGTVAGTQLRVHATFFLLLVWIVVAGSIAEGLGAALENAVLIIAIFACVVLHEFGHAAMARRFGIKTPDITLLPIGGMARLERFPEAPSEEILIAIAGPAVNVMIWFVLTFFLNANVSLGIISSLEDPSETFLARLASVNLVLVVFNMIPAFPMDGGRIFRAALAMFMDRARATSIAASMGQVMAFLFGFLGLIGGSPILVLIAIFIFFAAGAEGADASLRSIATNAKARDAMISLFETVTPEQTLEAASISVIRTTQAEFPVLDHHGRFLGFLTRNAILSAPEHARSGIKVQDRMISEAPIVALDAPMKDVLDAMSLSSPPAVAVTDRNGIFLGYITRENIGEWYLVSHR</sequence>
<evidence type="ECO:0000256" key="2">
    <source>
        <dbReference type="ARBA" id="ARBA00007931"/>
    </source>
</evidence>
<keyword evidence="7" id="KW-0677">Repeat</keyword>
<dbReference type="SUPFAM" id="SSF54631">
    <property type="entry name" value="CBS-domain pair"/>
    <property type="match status" value="1"/>
</dbReference>
<evidence type="ECO:0000256" key="13">
    <source>
        <dbReference type="ARBA" id="ARBA00023136"/>
    </source>
</evidence>
<dbReference type="CDD" id="cd06164">
    <property type="entry name" value="S2P-M50_SpoIVFB_CBS"/>
    <property type="match status" value="1"/>
</dbReference>
<dbReference type="OrthoDB" id="9781963at2"/>
<evidence type="ECO:0000256" key="4">
    <source>
        <dbReference type="ARBA" id="ARBA00022670"/>
    </source>
</evidence>
<evidence type="ECO:0000256" key="17">
    <source>
        <dbReference type="PROSITE-ProRule" id="PRU00703"/>
    </source>
</evidence>
<feature type="transmembrane region" description="Helical" evidence="14">
    <location>
        <begin position="138"/>
        <end position="158"/>
    </location>
</feature>
<accession>A0A238IXZ5</accession>
<keyword evidence="4 14" id="KW-0645">Protease</keyword>
<evidence type="ECO:0000256" key="1">
    <source>
        <dbReference type="ARBA" id="ARBA00004651"/>
    </source>
</evidence>
<dbReference type="RefSeq" id="WP_093972547.1">
    <property type="nucleotide sequence ID" value="NZ_FXXQ01000002.1"/>
</dbReference>
<feature type="transmembrane region" description="Helical" evidence="14">
    <location>
        <begin position="21"/>
        <end position="39"/>
    </location>
</feature>
<evidence type="ECO:0000256" key="7">
    <source>
        <dbReference type="ARBA" id="ARBA00022737"/>
    </source>
</evidence>
<feature type="binding site" evidence="16">
    <location>
        <position position="62"/>
    </location>
    <ligand>
        <name>Zn(2+)</name>
        <dbReference type="ChEBI" id="CHEBI:29105"/>
        <note>catalytic</note>
    </ligand>
</feature>
<dbReference type="Proteomes" id="UP000201838">
    <property type="component" value="Unassembled WGS sequence"/>
</dbReference>
<dbReference type="Pfam" id="PF00571">
    <property type="entry name" value="CBS"/>
    <property type="match status" value="2"/>
</dbReference>
<evidence type="ECO:0000256" key="14">
    <source>
        <dbReference type="PIRNR" id="PIRNR006404"/>
    </source>
</evidence>
<keyword evidence="9 14" id="KW-0862">Zinc</keyword>
<comment type="similarity">
    <text evidence="2 14">Belongs to the peptidase M50B family.</text>
</comment>
<feature type="active site" evidence="15">
    <location>
        <position position="59"/>
    </location>
</feature>
<feature type="domain" description="CBS" evidence="18">
    <location>
        <begin position="239"/>
        <end position="298"/>
    </location>
</feature>
<evidence type="ECO:0000313" key="20">
    <source>
        <dbReference type="Proteomes" id="UP000201838"/>
    </source>
</evidence>
<keyword evidence="20" id="KW-1185">Reference proteome</keyword>
<keyword evidence="11 14" id="KW-0482">Metalloprotease</keyword>
<evidence type="ECO:0000259" key="18">
    <source>
        <dbReference type="PROSITE" id="PS51371"/>
    </source>
</evidence>
<keyword evidence="6 14" id="KW-0479">Metal-binding</keyword>
<comment type="cofactor">
    <cofactor evidence="14 16">
        <name>Zn(2+)</name>
        <dbReference type="ChEBI" id="CHEBI:29105"/>
    </cofactor>
    <text evidence="14 16">Binds 1 zinc ion per subunit.</text>
</comment>
<comment type="caution">
    <text evidence="14">Lacks conserved residue(s) required for the propagation of feature annotation.</text>
</comment>
<proteinExistence type="inferred from homology"/>